<keyword evidence="6" id="KW-1185">Reference proteome</keyword>
<keyword evidence="2 3" id="KW-0092">Biotin</keyword>
<evidence type="ECO:0000313" key="5">
    <source>
        <dbReference type="EMBL" id="MBP2023465.1"/>
    </source>
</evidence>
<evidence type="ECO:0000313" key="6">
    <source>
        <dbReference type="Proteomes" id="UP001519308"/>
    </source>
</evidence>
<dbReference type="RefSeq" id="WP_021281708.1">
    <property type="nucleotide sequence ID" value="NZ_JAGGLL010000029.1"/>
</dbReference>
<dbReference type="PANTHER" id="PTHR45266">
    <property type="entry name" value="OXALOACETATE DECARBOXYLASE ALPHA CHAIN"/>
    <property type="match status" value="1"/>
</dbReference>
<dbReference type="NCBIfam" id="TIGR00531">
    <property type="entry name" value="BCCP"/>
    <property type="match status" value="1"/>
</dbReference>
<dbReference type="Proteomes" id="UP001519308">
    <property type="component" value="Unassembled WGS sequence"/>
</dbReference>
<comment type="caution">
    <text evidence="5">The sequence shown here is derived from an EMBL/GenBank/DDBJ whole genome shotgun (WGS) entry which is preliminary data.</text>
</comment>
<dbReference type="Pfam" id="PF00364">
    <property type="entry name" value="Biotin_lipoyl"/>
    <property type="match status" value="1"/>
</dbReference>
<accession>A0ABS4K6Q6</accession>
<name>A0ABS4K6Q6_9CLOT</name>
<organism evidence="5 6">
    <name type="scientific">Clostridium punense</name>
    <dbReference type="NCBI Taxonomy" id="1054297"/>
    <lineage>
        <taxon>Bacteria</taxon>
        <taxon>Bacillati</taxon>
        <taxon>Bacillota</taxon>
        <taxon>Clostridia</taxon>
        <taxon>Eubacteriales</taxon>
        <taxon>Clostridiaceae</taxon>
        <taxon>Clostridium</taxon>
    </lineage>
</organism>
<comment type="pathway">
    <text evidence="3">Lipid metabolism; fatty acid biosynthesis.</text>
</comment>
<evidence type="ECO:0000259" key="4">
    <source>
        <dbReference type="PROSITE" id="PS50968"/>
    </source>
</evidence>
<keyword evidence="3" id="KW-0444">Lipid biosynthesis</keyword>
<evidence type="ECO:0000256" key="1">
    <source>
        <dbReference type="ARBA" id="ARBA00017562"/>
    </source>
</evidence>
<reference evidence="5 6" key="1">
    <citation type="submission" date="2021-03" db="EMBL/GenBank/DDBJ databases">
        <title>Genomic Encyclopedia of Type Strains, Phase IV (KMG-IV): sequencing the most valuable type-strain genomes for metagenomic binning, comparative biology and taxonomic classification.</title>
        <authorList>
            <person name="Goeker M."/>
        </authorList>
    </citation>
    <scope>NUCLEOTIDE SEQUENCE [LARGE SCALE GENOMIC DNA]</scope>
    <source>
        <strain evidence="5 6">DSM 28650</strain>
    </source>
</reference>
<dbReference type="InterPro" id="IPR001249">
    <property type="entry name" value="AcCoA_biotinCC"/>
</dbReference>
<dbReference type="PROSITE" id="PS50968">
    <property type="entry name" value="BIOTINYL_LIPOYL"/>
    <property type="match status" value="1"/>
</dbReference>
<dbReference type="CDD" id="cd06850">
    <property type="entry name" value="biotinyl_domain"/>
    <property type="match status" value="1"/>
</dbReference>
<dbReference type="InterPro" id="IPR000089">
    <property type="entry name" value="Biotin_lipoyl"/>
</dbReference>
<keyword evidence="3" id="KW-0275">Fatty acid biosynthesis</keyword>
<dbReference type="SUPFAM" id="SSF51230">
    <property type="entry name" value="Single hybrid motif"/>
    <property type="match status" value="1"/>
</dbReference>
<comment type="function">
    <text evidence="3">This protein is a component of the acetyl coenzyme A carboxylase complex; first, biotin carboxylase catalyzes the carboxylation of the carrier protein and then the transcarboxylase transfers the carboxyl group to form malonyl-CoA.</text>
</comment>
<dbReference type="PRINTS" id="PR01071">
    <property type="entry name" value="ACOABIOTINCC"/>
</dbReference>
<feature type="domain" description="Lipoyl-binding" evidence="4">
    <location>
        <begin position="92"/>
        <end position="168"/>
    </location>
</feature>
<dbReference type="InterPro" id="IPR011053">
    <property type="entry name" value="Single_hybrid_motif"/>
</dbReference>
<gene>
    <name evidence="5" type="ORF">J2Z44_003302</name>
</gene>
<dbReference type="Gene3D" id="2.40.50.100">
    <property type="match status" value="1"/>
</dbReference>
<evidence type="ECO:0000256" key="3">
    <source>
        <dbReference type="RuleBase" id="RU364072"/>
    </source>
</evidence>
<proteinExistence type="predicted"/>
<sequence>MDYKAIENLIKALSDSTVKELEIETNEIKIKMSKNSAKVVLSETTVDKSSYTEGKELIVASDNRASVSNEEVSSFMQGDGEAVKKEVEDENLYTVKSPMVGTFYSSPSENSEPYVKSGDKVNKGNVLCIVEAMKLMNEIESEIEGTIVEVLCKNGQMVEYGEPLFKVKL</sequence>
<evidence type="ECO:0000256" key="2">
    <source>
        <dbReference type="ARBA" id="ARBA00023267"/>
    </source>
</evidence>
<keyword evidence="3" id="KW-0276">Fatty acid metabolism</keyword>
<dbReference type="InterPro" id="IPR050709">
    <property type="entry name" value="Biotin_Carboxyl_Carrier/Decarb"/>
</dbReference>
<dbReference type="EMBL" id="JAGGLL010000029">
    <property type="protein sequence ID" value="MBP2023465.1"/>
    <property type="molecule type" value="Genomic_DNA"/>
</dbReference>
<dbReference type="PANTHER" id="PTHR45266:SF3">
    <property type="entry name" value="OXALOACETATE DECARBOXYLASE ALPHA CHAIN"/>
    <property type="match status" value="1"/>
</dbReference>
<protein>
    <recommendedName>
        <fullName evidence="1 3">Biotin carboxyl carrier protein of acetyl-CoA carboxylase</fullName>
    </recommendedName>
</protein>
<keyword evidence="3" id="KW-0443">Lipid metabolism</keyword>